<gene>
    <name evidence="2" type="ORF">CRENPOLYSF2_640022</name>
</gene>
<feature type="transmembrane region" description="Helical" evidence="1">
    <location>
        <begin position="7"/>
        <end position="26"/>
    </location>
</feature>
<evidence type="ECO:0000313" key="2">
    <source>
        <dbReference type="EMBL" id="SJM95589.1"/>
    </source>
</evidence>
<dbReference type="EMBL" id="FUKJ01000429">
    <property type="protein sequence ID" value="SJM95589.1"/>
    <property type="molecule type" value="Genomic_DNA"/>
</dbReference>
<sequence>MTTGKMIIILGIAIAIMGLVISYAPWLVNWFGKLPGDIRIQNEKSFVFIPLVSMLIMSIILTVVINLFFRR</sequence>
<name>A0A1R4HH97_9GAMM</name>
<protein>
    <recommendedName>
        <fullName evidence="4">DUF2905 domain-containing protein</fullName>
    </recommendedName>
</protein>
<evidence type="ECO:0008006" key="4">
    <source>
        <dbReference type="Google" id="ProtNLM"/>
    </source>
</evidence>
<reference evidence="3" key="1">
    <citation type="submission" date="2017-02" db="EMBL/GenBank/DDBJ databases">
        <authorList>
            <person name="Daims H."/>
        </authorList>
    </citation>
    <scope>NUCLEOTIDE SEQUENCE [LARGE SCALE GENOMIC DNA]</scope>
</reference>
<proteinExistence type="predicted"/>
<evidence type="ECO:0000313" key="3">
    <source>
        <dbReference type="Proteomes" id="UP000195442"/>
    </source>
</evidence>
<feature type="transmembrane region" description="Helical" evidence="1">
    <location>
        <begin position="46"/>
        <end position="69"/>
    </location>
</feature>
<keyword evidence="1" id="KW-0812">Transmembrane</keyword>
<keyword evidence="1" id="KW-0472">Membrane</keyword>
<accession>A0A1R4HH97</accession>
<dbReference type="PANTHER" id="PTHR36443:SF1">
    <property type="entry name" value="BSR5223 PROTEIN"/>
    <property type="match status" value="1"/>
</dbReference>
<evidence type="ECO:0000256" key="1">
    <source>
        <dbReference type="SAM" id="Phobius"/>
    </source>
</evidence>
<organism evidence="2 3">
    <name type="scientific">Crenothrix polyspora</name>
    <dbReference type="NCBI Taxonomy" id="360316"/>
    <lineage>
        <taxon>Bacteria</taxon>
        <taxon>Pseudomonadati</taxon>
        <taxon>Pseudomonadota</taxon>
        <taxon>Gammaproteobacteria</taxon>
        <taxon>Methylococcales</taxon>
        <taxon>Crenotrichaceae</taxon>
        <taxon>Crenothrix</taxon>
    </lineage>
</organism>
<dbReference type="Proteomes" id="UP000195442">
    <property type="component" value="Unassembled WGS sequence"/>
</dbReference>
<keyword evidence="3" id="KW-1185">Reference proteome</keyword>
<keyword evidence="1" id="KW-1133">Transmembrane helix</keyword>
<dbReference type="OrthoDB" id="9811610at2"/>
<dbReference type="AlphaFoldDB" id="A0A1R4HH97"/>
<dbReference type="PANTHER" id="PTHR36443">
    <property type="entry name" value="BSR5223 PROTEIN"/>
    <property type="match status" value="1"/>
</dbReference>
<dbReference type="Pfam" id="PF11146">
    <property type="entry name" value="DUF2905"/>
    <property type="match status" value="1"/>
</dbReference>
<dbReference type="InterPro" id="IPR021320">
    <property type="entry name" value="DUF2905"/>
</dbReference>